<dbReference type="EMBL" id="FNQS01000007">
    <property type="protein sequence ID" value="SEA69502.1"/>
    <property type="molecule type" value="Genomic_DNA"/>
</dbReference>
<feature type="domain" description="HMA" evidence="15">
    <location>
        <begin position="172"/>
        <end position="235"/>
    </location>
</feature>
<comment type="catalytic activity">
    <reaction evidence="13">
        <text>Zn(2+)(in) + ATP + H2O = Zn(2+)(out) + ADP + phosphate + H(+)</text>
        <dbReference type="Rhea" id="RHEA:20621"/>
        <dbReference type="ChEBI" id="CHEBI:15377"/>
        <dbReference type="ChEBI" id="CHEBI:15378"/>
        <dbReference type="ChEBI" id="CHEBI:29105"/>
        <dbReference type="ChEBI" id="CHEBI:30616"/>
        <dbReference type="ChEBI" id="CHEBI:43474"/>
        <dbReference type="ChEBI" id="CHEBI:456216"/>
        <dbReference type="EC" id="7.2.2.12"/>
    </reaction>
</comment>
<dbReference type="SUPFAM" id="SSF81665">
    <property type="entry name" value="Calcium ATPase, transmembrane domain M"/>
    <property type="match status" value="1"/>
</dbReference>
<dbReference type="GO" id="GO:0046872">
    <property type="term" value="F:metal ion binding"/>
    <property type="evidence" value="ECO:0007669"/>
    <property type="project" value="UniProtKB-KW"/>
</dbReference>
<keyword evidence="9" id="KW-1278">Translocase</keyword>
<dbReference type="GO" id="GO:0016463">
    <property type="term" value="F:P-type zinc transporter activity"/>
    <property type="evidence" value="ECO:0007669"/>
    <property type="project" value="UniProtKB-EC"/>
</dbReference>
<feature type="transmembrane region" description="Helical" evidence="14">
    <location>
        <begin position="471"/>
        <end position="492"/>
    </location>
</feature>
<dbReference type="InterPro" id="IPR008250">
    <property type="entry name" value="ATPase_P-typ_transduc_dom_A_sf"/>
</dbReference>
<evidence type="ECO:0000256" key="8">
    <source>
        <dbReference type="ARBA" id="ARBA00022840"/>
    </source>
</evidence>
<evidence type="ECO:0000256" key="12">
    <source>
        <dbReference type="ARBA" id="ARBA00039097"/>
    </source>
</evidence>
<keyword evidence="3 14" id="KW-1003">Cell membrane</keyword>
<dbReference type="InterPro" id="IPR036163">
    <property type="entry name" value="HMA_dom_sf"/>
</dbReference>
<keyword evidence="17" id="KW-1185">Reference proteome</keyword>
<evidence type="ECO:0000313" key="16">
    <source>
        <dbReference type="EMBL" id="SEA69502.1"/>
    </source>
</evidence>
<dbReference type="PANTHER" id="PTHR48085:SF5">
    <property type="entry name" value="CADMIUM_ZINC-TRANSPORTING ATPASE HMA4-RELATED"/>
    <property type="match status" value="1"/>
</dbReference>
<dbReference type="SUPFAM" id="SSF81653">
    <property type="entry name" value="Calcium ATPase, transduction domain A"/>
    <property type="match status" value="1"/>
</dbReference>
<dbReference type="EC" id="7.2.2.12" evidence="12"/>
<dbReference type="PROSITE" id="PS01047">
    <property type="entry name" value="HMA_1"/>
    <property type="match status" value="1"/>
</dbReference>
<dbReference type="SUPFAM" id="SSF56784">
    <property type="entry name" value="HAD-like"/>
    <property type="match status" value="1"/>
</dbReference>
<feature type="transmembrane region" description="Helical" evidence="14">
    <location>
        <begin position="251"/>
        <end position="269"/>
    </location>
</feature>
<protein>
    <recommendedName>
        <fullName evidence="12">P-type Zn(2+) transporter</fullName>
        <ecNumber evidence="12">7.2.2.12</ecNumber>
    </recommendedName>
</protein>
<feature type="transmembrane region" description="Helical" evidence="14">
    <location>
        <begin position="276"/>
        <end position="294"/>
    </location>
</feature>
<feature type="domain" description="HMA" evidence="15">
    <location>
        <begin position="101"/>
        <end position="166"/>
    </location>
</feature>
<comment type="similarity">
    <text evidence="2 14">Belongs to the cation transport ATPase (P-type) (TC 3.A.3) family. Type IB subfamily.</text>
</comment>
<dbReference type="Gene3D" id="3.30.70.100">
    <property type="match status" value="2"/>
</dbReference>
<dbReference type="SFLD" id="SFLDF00027">
    <property type="entry name" value="p-type_atpase"/>
    <property type="match status" value="1"/>
</dbReference>
<dbReference type="SFLD" id="SFLDS00003">
    <property type="entry name" value="Haloacid_Dehalogenase"/>
    <property type="match status" value="1"/>
</dbReference>
<evidence type="ECO:0000256" key="6">
    <source>
        <dbReference type="ARBA" id="ARBA00022723"/>
    </source>
</evidence>
<dbReference type="Pfam" id="PF00122">
    <property type="entry name" value="E1-E2_ATPase"/>
    <property type="match status" value="1"/>
</dbReference>
<feature type="transmembrane region" description="Helical" evidence="14">
    <location>
        <begin position="314"/>
        <end position="341"/>
    </location>
</feature>
<accession>A0A1H4DB39</accession>
<dbReference type="InterPro" id="IPR036412">
    <property type="entry name" value="HAD-like_sf"/>
</dbReference>
<dbReference type="InterPro" id="IPR001757">
    <property type="entry name" value="P_typ_ATPase"/>
</dbReference>
<dbReference type="InterPro" id="IPR059000">
    <property type="entry name" value="ATPase_P-type_domA"/>
</dbReference>
<dbReference type="PROSITE" id="PS00154">
    <property type="entry name" value="ATPASE_E1_E2"/>
    <property type="match status" value="1"/>
</dbReference>
<dbReference type="NCBIfam" id="TIGR01511">
    <property type="entry name" value="ATPase-IB1_Cu"/>
    <property type="match status" value="1"/>
</dbReference>
<dbReference type="Gene3D" id="3.40.1110.10">
    <property type="entry name" value="Calcium-transporting ATPase, cytoplasmic domain N"/>
    <property type="match status" value="1"/>
</dbReference>
<dbReference type="CDD" id="cd00371">
    <property type="entry name" value="HMA"/>
    <property type="match status" value="2"/>
</dbReference>
<evidence type="ECO:0000313" key="17">
    <source>
        <dbReference type="Proteomes" id="UP000187280"/>
    </source>
</evidence>
<dbReference type="NCBIfam" id="TIGR01512">
    <property type="entry name" value="ATPase-IB2_Cd"/>
    <property type="match status" value="1"/>
</dbReference>
<dbReference type="NCBIfam" id="TIGR01494">
    <property type="entry name" value="ATPase_P-type"/>
    <property type="match status" value="1"/>
</dbReference>
<evidence type="ECO:0000259" key="15">
    <source>
        <dbReference type="PROSITE" id="PS50846"/>
    </source>
</evidence>
<comment type="subcellular location">
    <subcellularLocation>
        <location evidence="1">Cell membrane</location>
        <topology evidence="1">Multi-pass membrane protein</topology>
    </subcellularLocation>
</comment>
<evidence type="ECO:0000256" key="13">
    <source>
        <dbReference type="ARBA" id="ARBA00047308"/>
    </source>
</evidence>
<dbReference type="InterPro" id="IPR027256">
    <property type="entry name" value="P-typ_ATPase_IB"/>
</dbReference>
<evidence type="ECO:0000256" key="9">
    <source>
        <dbReference type="ARBA" id="ARBA00022967"/>
    </source>
</evidence>
<dbReference type="InterPro" id="IPR023214">
    <property type="entry name" value="HAD_sf"/>
</dbReference>
<dbReference type="SUPFAM" id="SSF55008">
    <property type="entry name" value="HMA, heavy metal-associated domain"/>
    <property type="match status" value="2"/>
</dbReference>
<dbReference type="InterPro" id="IPR023299">
    <property type="entry name" value="ATPase_P-typ_cyto_dom_N"/>
</dbReference>
<dbReference type="GO" id="GO:0005886">
    <property type="term" value="C:plasma membrane"/>
    <property type="evidence" value="ECO:0007669"/>
    <property type="project" value="UniProtKB-SubCell"/>
</dbReference>
<keyword evidence="6 14" id="KW-0479">Metal-binding</keyword>
<evidence type="ECO:0000256" key="4">
    <source>
        <dbReference type="ARBA" id="ARBA00022553"/>
    </source>
</evidence>
<dbReference type="SFLD" id="SFLDG00002">
    <property type="entry name" value="C1.7:_P-type_atpase_like"/>
    <property type="match status" value="1"/>
</dbReference>
<keyword evidence="5 14" id="KW-0812">Transmembrane</keyword>
<sequence length="865" mass="91862">MNKKPDLGGRKIGQISAIKPGRLCGRANLTMSKQKSAKPALRGIWEDTCQNECSAPATAKPDNTCTDACCIPPAEATPIDSGCCIFGVCDSPTVTSAKATEQLDYRIGGMDCPSCAATIVRKVTQMSGVTACDVNFSAGTMQVALSQPEVRTVMERAVQKLGFTLDAVNKEEADTYLIEGMDCGACAVTIEKHLMKTPGVKAAEVSFATGRMSVRHQLTPEQIISELKKAGYQAQRLSDTTSVAEPGRFSGLRSVLISGAALVTGFVLSHMSVPHIIPVMLYALSIVAGGLKPFRSAWYALLSRSLDMNVLMTAAALGAAVIGQWIEGASVVFLFSLGTALQSRSIEKTRNSIRNLMALAPEQATIRRNGEWVRVPVAQVRPGEIMLVKPADRLALDGEVVTGESGVNQAPITGESIPVDKAPGDNVYAGSINHNGVLEVRVTRPASDSALARIIHMVEDAQSRKSPTESFVERFSAVYTPVVFVVALLVMVLPPLLGVGSWTTWFYRGLELLVVACPCALVISTPVAIVSAIGNAARHGILVKGGITLEKLGSIRALAFDKTGTLTEGKPRVTGWQVFSGDPDQLLNIALSIEAHSSHPLAAAVSTWTREQGAKSLEASAHQAIPGKGAVATFDDTVWLAGNEKLFTSISFSAEIRSALDELKNQGTSLVLLGTQQAVYGVFTIADAIRPTTLDALNALRADGMTHTLMLTGDNEGTARTIAAQAGVDAWRAELLPEDKVSVIEEWRHKGTRIAMVGDGINDAPALAAADIGIAMGGAGTDSAIETADVVLMSDRLEQLPHAFALSRLTASIIRQNIIFSLTVKVLALALIFPGWLTLWMAVLSDTGAALLVILNSLRLLRFRH</sequence>
<dbReference type="PANTHER" id="PTHR48085">
    <property type="entry name" value="CADMIUM/ZINC-TRANSPORTING ATPASE HMA2-RELATED"/>
    <property type="match status" value="1"/>
</dbReference>
<dbReference type="PRINTS" id="PR00119">
    <property type="entry name" value="CATATPASE"/>
</dbReference>
<dbReference type="NCBIfam" id="TIGR01525">
    <property type="entry name" value="ATPase-IB_hvy"/>
    <property type="match status" value="1"/>
</dbReference>
<dbReference type="AlphaFoldDB" id="A0A1H4DB39"/>
<dbReference type="InterPro" id="IPR051014">
    <property type="entry name" value="Cation_Transport_ATPase_IB"/>
</dbReference>
<evidence type="ECO:0000256" key="1">
    <source>
        <dbReference type="ARBA" id="ARBA00004651"/>
    </source>
</evidence>
<dbReference type="PRINTS" id="PR00941">
    <property type="entry name" value="CDATPASE"/>
</dbReference>
<keyword evidence="7 14" id="KW-0547">Nucleotide-binding</keyword>
<keyword evidence="11 14" id="KW-0472">Membrane</keyword>
<evidence type="ECO:0000256" key="2">
    <source>
        <dbReference type="ARBA" id="ARBA00006024"/>
    </source>
</evidence>
<reference evidence="16 17" key="1">
    <citation type="submission" date="2016-10" db="EMBL/GenBank/DDBJ databases">
        <authorList>
            <person name="de Groot N.N."/>
        </authorList>
    </citation>
    <scope>NUCLEOTIDE SEQUENCE [LARGE SCALE GENOMIC DNA]</scope>
    <source>
        <strain evidence="16 17">ATCC 29281</strain>
    </source>
</reference>
<evidence type="ECO:0000256" key="5">
    <source>
        <dbReference type="ARBA" id="ARBA00022692"/>
    </source>
</evidence>
<dbReference type="GO" id="GO:0015086">
    <property type="term" value="F:cadmium ion transmembrane transporter activity"/>
    <property type="evidence" value="ECO:0007669"/>
    <property type="project" value="TreeGrafter"/>
</dbReference>
<dbReference type="InterPro" id="IPR006121">
    <property type="entry name" value="HMA_dom"/>
</dbReference>
<dbReference type="PROSITE" id="PS50846">
    <property type="entry name" value="HMA_2"/>
    <property type="match status" value="2"/>
</dbReference>
<organism evidence="16 17">
    <name type="scientific">Lonsdalea quercina</name>
    <dbReference type="NCBI Taxonomy" id="71657"/>
    <lineage>
        <taxon>Bacteria</taxon>
        <taxon>Pseudomonadati</taxon>
        <taxon>Pseudomonadota</taxon>
        <taxon>Gammaproteobacteria</taxon>
        <taxon>Enterobacterales</taxon>
        <taxon>Pectobacteriaceae</taxon>
        <taxon>Lonsdalea</taxon>
    </lineage>
</organism>
<dbReference type="InterPro" id="IPR017969">
    <property type="entry name" value="Heavy-metal-associated_CS"/>
</dbReference>
<dbReference type="Gene3D" id="3.40.50.1000">
    <property type="entry name" value="HAD superfamily/HAD-like"/>
    <property type="match status" value="1"/>
</dbReference>
<feature type="transmembrane region" description="Helical" evidence="14">
    <location>
        <begin position="512"/>
        <end position="534"/>
    </location>
</feature>
<keyword evidence="4" id="KW-0597">Phosphoprotein</keyword>
<dbReference type="InterPro" id="IPR044492">
    <property type="entry name" value="P_typ_ATPase_HD_dom"/>
</dbReference>
<dbReference type="GO" id="GO:0016887">
    <property type="term" value="F:ATP hydrolysis activity"/>
    <property type="evidence" value="ECO:0007669"/>
    <property type="project" value="InterPro"/>
</dbReference>
<keyword evidence="10 14" id="KW-1133">Transmembrane helix</keyword>
<dbReference type="InterPro" id="IPR018303">
    <property type="entry name" value="ATPase_P-typ_P_site"/>
</dbReference>
<dbReference type="Pfam" id="PF00702">
    <property type="entry name" value="Hydrolase"/>
    <property type="match status" value="1"/>
</dbReference>
<evidence type="ECO:0000256" key="7">
    <source>
        <dbReference type="ARBA" id="ARBA00022741"/>
    </source>
</evidence>
<dbReference type="Gene3D" id="2.70.150.10">
    <property type="entry name" value="Calcium-transporting ATPase, cytoplasmic transduction domain A"/>
    <property type="match status" value="1"/>
</dbReference>
<evidence type="ECO:0000256" key="10">
    <source>
        <dbReference type="ARBA" id="ARBA00022989"/>
    </source>
</evidence>
<evidence type="ECO:0000256" key="11">
    <source>
        <dbReference type="ARBA" id="ARBA00023136"/>
    </source>
</evidence>
<dbReference type="Proteomes" id="UP000187280">
    <property type="component" value="Unassembled WGS sequence"/>
</dbReference>
<dbReference type="STRING" id="71657.SAMN02982996_02227"/>
<evidence type="ECO:0000256" key="14">
    <source>
        <dbReference type="RuleBase" id="RU362081"/>
    </source>
</evidence>
<dbReference type="FunFam" id="2.70.150.10:FF:000002">
    <property type="entry name" value="Copper-transporting ATPase 1, putative"/>
    <property type="match status" value="1"/>
</dbReference>
<feature type="transmembrane region" description="Helical" evidence="14">
    <location>
        <begin position="818"/>
        <end position="837"/>
    </location>
</feature>
<dbReference type="InterPro" id="IPR023298">
    <property type="entry name" value="ATPase_P-typ_TM_dom_sf"/>
</dbReference>
<proteinExistence type="inferred from homology"/>
<name>A0A1H4DB39_9GAMM</name>
<keyword evidence="8 14" id="KW-0067">ATP-binding</keyword>
<dbReference type="Pfam" id="PF00403">
    <property type="entry name" value="HMA"/>
    <property type="match status" value="2"/>
</dbReference>
<dbReference type="GO" id="GO:0005524">
    <property type="term" value="F:ATP binding"/>
    <property type="evidence" value="ECO:0007669"/>
    <property type="project" value="UniProtKB-UniRule"/>
</dbReference>
<evidence type="ECO:0000256" key="3">
    <source>
        <dbReference type="ARBA" id="ARBA00022475"/>
    </source>
</evidence>
<gene>
    <name evidence="16" type="ORF">SAMN02982996_02227</name>
</gene>